<dbReference type="SUPFAM" id="SSF82607">
    <property type="entry name" value="YbaB-like"/>
    <property type="match status" value="1"/>
</dbReference>
<organism evidence="1 2">
    <name type="scientific">Clostridium celatum DSM 1785</name>
    <dbReference type="NCBI Taxonomy" id="545697"/>
    <lineage>
        <taxon>Bacteria</taxon>
        <taxon>Bacillati</taxon>
        <taxon>Bacillota</taxon>
        <taxon>Clostridia</taxon>
        <taxon>Eubacteriales</taxon>
        <taxon>Clostridiaceae</taxon>
        <taxon>Clostridium</taxon>
    </lineage>
</organism>
<dbReference type="Pfam" id="PF02575">
    <property type="entry name" value="YbaB_DNA_bd"/>
    <property type="match status" value="1"/>
</dbReference>
<reference evidence="1 2" key="1">
    <citation type="submission" date="2012-05" db="EMBL/GenBank/DDBJ databases">
        <authorList>
            <person name="Weinstock G."/>
            <person name="Sodergren E."/>
            <person name="Lobos E.A."/>
            <person name="Fulton L."/>
            <person name="Fulton R."/>
            <person name="Courtney L."/>
            <person name="Fronick C."/>
            <person name="O'Laughlin M."/>
            <person name="Godfrey J."/>
            <person name="Wilson R.M."/>
            <person name="Miner T."/>
            <person name="Farmer C."/>
            <person name="Delehaunty K."/>
            <person name="Cordes M."/>
            <person name="Minx P."/>
            <person name="Tomlinson C."/>
            <person name="Chen J."/>
            <person name="Wollam A."/>
            <person name="Pepin K.H."/>
            <person name="Bhonagiri V."/>
            <person name="Zhang X."/>
            <person name="Suruliraj S."/>
            <person name="Warren W."/>
            <person name="Mitreva M."/>
            <person name="Mardis E.R."/>
            <person name="Wilson R.K."/>
        </authorList>
    </citation>
    <scope>NUCLEOTIDE SEQUENCE [LARGE SCALE GENOMIC DNA]</scope>
    <source>
        <strain evidence="1 2">DSM 1785</strain>
    </source>
</reference>
<protein>
    <recommendedName>
        <fullName evidence="3">Nucleoid-associated protein</fullName>
    </recommendedName>
</protein>
<proteinExistence type="predicted"/>
<dbReference type="eggNOG" id="COG0718">
    <property type="taxonomic scope" value="Bacteria"/>
</dbReference>
<dbReference type="Gene3D" id="3.30.1310.10">
    <property type="entry name" value="Nucleoid-associated protein YbaB-like domain"/>
    <property type="match status" value="1"/>
</dbReference>
<gene>
    <name evidence="1" type="ORF">HMPREF0216_00289</name>
</gene>
<name>L1QN38_9CLOT</name>
<dbReference type="EMBL" id="AMEZ01000011">
    <property type="protein sequence ID" value="EKY29321.1"/>
    <property type="molecule type" value="Genomic_DNA"/>
</dbReference>
<evidence type="ECO:0008006" key="3">
    <source>
        <dbReference type="Google" id="ProtNLM"/>
    </source>
</evidence>
<sequence>MLEDLVLSAVNEALKKADEETSNKMGKLTGGLNIPGMF</sequence>
<dbReference type="InterPro" id="IPR004401">
    <property type="entry name" value="YbaB/EbfC"/>
</dbReference>
<dbReference type="Proteomes" id="UP000010420">
    <property type="component" value="Unassembled WGS sequence"/>
</dbReference>
<dbReference type="HOGENOM" id="CLU_140930_2_3_9"/>
<dbReference type="GO" id="GO:0003677">
    <property type="term" value="F:DNA binding"/>
    <property type="evidence" value="ECO:0007669"/>
    <property type="project" value="InterPro"/>
</dbReference>
<keyword evidence="2" id="KW-1185">Reference proteome</keyword>
<dbReference type="InterPro" id="IPR036894">
    <property type="entry name" value="YbaB-like_sf"/>
</dbReference>
<evidence type="ECO:0000313" key="2">
    <source>
        <dbReference type="Proteomes" id="UP000010420"/>
    </source>
</evidence>
<dbReference type="AlphaFoldDB" id="L1QN38"/>
<accession>L1QN38</accession>
<dbReference type="PATRIC" id="fig|545697.3.peg.283"/>
<dbReference type="STRING" id="545697.HMPREF0216_00289"/>
<evidence type="ECO:0000313" key="1">
    <source>
        <dbReference type="EMBL" id="EKY29321.1"/>
    </source>
</evidence>
<comment type="caution">
    <text evidence="1">The sequence shown here is derived from an EMBL/GenBank/DDBJ whole genome shotgun (WGS) entry which is preliminary data.</text>
</comment>